<accession>A0AB33IGG1</accession>
<gene>
    <name evidence="1" type="ORF">EMQ_2240</name>
</gene>
<dbReference type="RefSeq" id="WP_010666009.1">
    <property type="nucleotide sequence ID" value="NZ_AP023410.1"/>
</dbReference>
<dbReference type="AlphaFoldDB" id="A0AB33IGG1"/>
<protein>
    <submittedName>
        <fullName evidence="1">Uncharacterized protein</fullName>
    </submittedName>
</protein>
<keyword evidence="2" id="KW-1185">Reference proteome</keyword>
<reference evidence="1 2" key="1">
    <citation type="journal article" date="2011" name="Microbiology">
        <title>Transcriptome response to different carbon sources in Acetobacter aceti.</title>
        <authorList>
            <person name="Sakurai K."/>
            <person name="Arai H."/>
            <person name="Ishii M."/>
            <person name="Igarashi Y."/>
        </authorList>
    </citation>
    <scope>NUCLEOTIDE SEQUENCE [LARGE SCALE GENOMIC DNA]</scope>
    <source>
        <strain evidence="1 2">NBRC 14818</strain>
    </source>
</reference>
<evidence type="ECO:0000313" key="2">
    <source>
        <dbReference type="Proteomes" id="UP000516424"/>
    </source>
</evidence>
<dbReference type="Proteomes" id="UP000516424">
    <property type="component" value="Chromosome"/>
</dbReference>
<sequence>MWKADIDMPKDAVVLFSTKEGEALVRKHCRAAGIRIADLRELVEIEADQVGRQRKAGLWDQFDEIIDRMSEDAA</sequence>
<organism evidence="1 2">
    <name type="scientific">Acetobacter aceti NBRC 14818</name>
    <dbReference type="NCBI Taxonomy" id="887700"/>
    <lineage>
        <taxon>Bacteria</taxon>
        <taxon>Pseudomonadati</taxon>
        <taxon>Pseudomonadota</taxon>
        <taxon>Alphaproteobacteria</taxon>
        <taxon>Acetobacterales</taxon>
        <taxon>Acetobacteraceae</taxon>
        <taxon>Acetobacter</taxon>
        <taxon>Acetobacter subgen. Acetobacter</taxon>
    </lineage>
</organism>
<evidence type="ECO:0000313" key="1">
    <source>
        <dbReference type="EMBL" id="BCK76634.1"/>
    </source>
</evidence>
<dbReference type="EMBL" id="AP023410">
    <property type="protein sequence ID" value="BCK76634.1"/>
    <property type="molecule type" value="Genomic_DNA"/>
</dbReference>
<name>A0AB33IGG1_ACEAC</name>
<proteinExistence type="predicted"/>